<dbReference type="AlphaFoldDB" id="A0AAD6GPP2"/>
<accession>A0AAD6GPP2</accession>
<feature type="coiled-coil region" evidence="1">
    <location>
        <begin position="233"/>
        <end position="267"/>
    </location>
</feature>
<evidence type="ECO:0000256" key="1">
    <source>
        <dbReference type="SAM" id="Coils"/>
    </source>
</evidence>
<dbReference type="GO" id="GO:0003700">
    <property type="term" value="F:DNA-binding transcription factor activity"/>
    <property type="evidence" value="ECO:0007669"/>
    <property type="project" value="InterPro"/>
</dbReference>
<organism evidence="4 5">
    <name type="scientific">Penicillium hetheringtonii</name>
    <dbReference type="NCBI Taxonomy" id="911720"/>
    <lineage>
        <taxon>Eukaryota</taxon>
        <taxon>Fungi</taxon>
        <taxon>Dikarya</taxon>
        <taxon>Ascomycota</taxon>
        <taxon>Pezizomycotina</taxon>
        <taxon>Eurotiomycetes</taxon>
        <taxon>Eurotiomycetidae</taxon>
        <taxon>Eurotiales</taxon>
        <taxon>Aspergillaceae</taxon>
        <taxon>Penicillium</taxon>
    </lineage>
</organism>
<dbReference type="PROSITE" id="PS00036">
    <property type="entry name" value="BZIP_BASIC"/>
    <property type="match status" value="1"/>
</dbReference>
<dbReference type="InterPro" id="IPR004827">
    <property type="entry name" value="bZIP"/>
</dbReference>
<feature type="compositionally biased region" description="Polar residues" evidence="2">
    <location>
        <begin position="1"/>
        <end position="32"/>
    </location>
</feature>
<feature type="region of interest" description="Disordered" evidence="2">
    <location>
        <begin position="152"/>
        <end position="222"/>
    </location>
</feature>
<sequence length="282" mass="31426">MATTVGNTHVVSNTPNVVSQQRLRGSAFNQKTPEQKISLPWAPSSANPDCQSSADGEPSFSWADIPDIPRAWELLESPQVWMNGDCQLTPKHAGLDNVLCDTTPIYEFESKFSSTSSPLLEDHDTFNTPGTATINFEPLIHSIESNEQQTFLASPNFPPENSPLPATSHPEIRTGSSKSGYSKEPCSTRARNHTMPLQRHKIAGSDTHSSQESDEERLAERRRKNKLAARKLRQKKLDQVSELEAQLEEVRKERDALRLRAAKSEGELLALRQMIDQKVSLS</sequence>
<gene>
    <name evidence="4" type="ORF">N7450_009944</name>
</gene>
<dbReference type="SMART" id="SM00338">
    <property type="entry name" value="BRLZ"/>
    <property type="match status" value="1"/>
</dbReference>
<feature type="domain" description="BZIP" evidence="3">
    <location>
        <begin position="215"/>
        <end position="278"/>
    </location>
</feature>
<evidence type="ECO:0000313" key="4">
    <source>
        <dbReference type="EMBL" id="KAJ5572960.1"/>
    </source>
</evidence>
<comment type="caution">
    <text evidence="4">The sequence shown here is derived from an EMBL/GenBank/DDBJ whole genome shotgun (WGS) entry which is preliminary data.</text>
</comment>
<dbReference type="EMBL" id="JAQJAC010000009">
    <property type="protein sequence ID" value="KAJ5572960.1"/>
    <property type="molecule type" value="Genomic_DNA"/>
</dbReference>
<dbReference type="Proteomes" id="UP001216150">
    <property type="component" value="Unassembled WGS sequence"/>
</dbReference>
<dbReference type="PROSITE" id="PS50217">
    <property type="entry name" value="BZIP"/>
    <property type="match status" value="1"/>
</dbReference>
<protein>
    <recommendedName>
        <fullName evidence="3">BZIP domain-containing protein</fullName>
    </recommendedName>
</protein>
<reference evidence="4 5" key="1">
    <citation type="journal article" date="2023" name="IMA Fungus">
        <title>Comparative genomic study of the Penicillium genus elucidates a diverse pangenome and 15 lateral gene transfer events.</title>
        <authorList>
            <person name="Petersen C."/>
            <person name="Sorensen T."/>
            <person name="Nielsen M.R."/>
            <person name="Sondergaard T.E."/>
            <person name="Sorensen J.L."/>
            <person name="Fitzpatrick D.A."/>
            <person name="Frisvad J.C."/>
            <person name="Nielsen K.L."/>
        </authorList>
    </citation>
    <scope>NUCLEOTIDE SEQUENCE [LARGE SCALE GENOMIC DNA]</scope>
    <source>
        <strain evidence="4 5">IBT 29057</strain>
    </source>
</reference>
<dbReference type="InterPro" id="IPR046347">
    <property type="entry name" value="bZIP_sf"/>
</dbReference>
<feature type="region of interest" description="Disordered" evidence="2">
    <location>
        <begin position="1"/>
        <end position="60"/>
    </location>
</feature>
<dbReference type="SUPFAM" id="SSF57959">
    <property type="entry name" value="Leucine zipper domain"/>
    <property type="match status" value="1"/>
</dbReference>
<evidence type="ECO:0000259" key="3">
    <source>
        <dbReference type="PROSITE" id="PS50217"/>
    </source>
</evidence>
<evidence type="ECO:0000313" key="5">
    <source>
        <dbReference type="Proteomes" id="UP001216150"/>
    </source>
</evidence>
<proteinExistence type="predicted"/>
<keyword evidence="1" id="KW-0175">Coiled coil</keyword>
<dbReference type="CDD" id="cd12193">
    <property type="entry name" value="bZIP_GCN4"/>
    <property type="match status" value="1"/>
</dbReference>
<keyword evidence="5" id="KW-1185">Reference proteome</keyword>
<dbReference type="Gene3D" id="1.20.5.170">
    <property type="match status" value="1"/>
</dbReference>
<feature type="compositionally biased region" description="Polar residues" evidence="2">
    <location>
        <begin position="44"/>
        <end position="54"/>
    </location>
</feature>
<evidence type="ECO:0000256" key="2">
    <source>
        <dbReference type="SAM" id="MobiDB-lite"/>
    </source>
</evidence>
<name>A0AAD6GPP2_9EURO</name>